<gene>
    <name evidence="2" type="ORF">DY245_40065</name>
</gene>
<protein>
    <submittedName>
        <fullName evidence="2">PadR family transcriptional regulator</fullName>
    </submittedName>
</protein>
<reference evidence="2 3" key="1">
    <citation type="submission" date="2018-08" db="EMBL/GenBank/DDBJ databases">
        <title>Streptomyces NEAU-D10 sp. nov., a novel Actinomycete isolated from soil.</title>
        <authorList>
            <person name="Jin L."/>
        </authorList>
    </citation>
    <scope>NUCLEOTIDE SEQUENCE [LARGE SCALE GENOMIC DNA]</scope>
    <source>
        <strain evidence="2 3">NEAU-D10</strain>
    </source>
</reference>
<accession>A0A371PRB9</accession>
<name>A0A371PRB9_STRIH</name>
<evidence type="ECO:0000313" key="3">
    <source>
        <dbReference type="Proteomes" id="UP000262477"/>
    </source>
</evidence>
<comment type="caution">
    <text evidence="2">The sequence shown here is derived from an EMBL/GenBank/DDBJ whole genome shotgun (WGS) entry which is preliminary data.</text>
</comment>
<feature type="compositionally biased region" description="Basic and acidic residues" evidence="1">
    <location>
        <begin position="1"/>
        <end position="16"/>
    </location>
</feature>
<proteinExistence type="predicted"/>
<feature type="region of interest" description="Disordered" evidence="1">
    <location>
        <begin position="1"/>
        <end position="52"/>
    </location>
</feature>
<evidence type="ECO:0000256" key="1">
    <source>
        <dbReference type="SAM" id="MobiDB-lite"/>
    </source>
</evidence>
<keyword evidence="3" id="KW-1185">Reference proteome</keyword>
<dbReference type="EMBL" id="QUAC01000462">
    <property type="protein sequence ID" value="REK85044.1"/>
    <property type="molecule type" value="Genomic_DNA"/>
</dbReference>
<evidence type="ECO:0000313" key="2">
    <source>
        <dbReference type="EMBL" id="REK85044.1"/>
    </source>
</evidence>
<feature type="compositionally biased region" description="Pro residues" evidence="1">
    <location>
        <begin position="42"/>
        <end position="52"/>
    </location>
</feature>
<feature type="non-terminal residue" evidence="2">
    <location>
        <position position="52"/>
    </location>
</feature>
<organism evidence="2 3">
    <name type="scientific">Streptomyces inhibens</name>
    <dbReference type="NCBI Taxonomy" id="2293571"/>
    <lineage>
        <taxon>Bacteria</taxon>
        <taxon>Bacillati</taxon>
        <taxon>Actinomycetota</taxon>
        <taxon>Actinomycetes</taxon>
        <taxon>Kitasatosporales</taxon>
        <taxon>Streptomycetaceae</taxon>
        <taxon>Streptomyces</taxon>
    </lineage>
</organism>
<dbReference type="AlphaFoldDB" id="A0A371PRB9"/>
<dbReference type="Proteomes" id="UP000262477">
    <property type="component" value="Unassembled WGS sequence"/>
</dbReference>
<sequence>MRSQGNDHGHERRHEQCGPGRHGGRGDFAGGWERRRAAFGPFGPPFGGPPFG</sequence>